<protein>
    <submittedName>
        <fullName evidence="2">Envelope-like protein</fullName>
    </submittedName>
</protein>
<organism evidence="2 3">
    <name type="scientific">Trifolium medium</name>
    <dbReference type="NCBI Taxonomy" id="97028"/>
    <lineage>
        <taxon>Eukaryota</taxon>
        <taxon>Viridiplantae</taxon>
        <taxon>Streptophyta</taxon>
        <taxon>Embryophyta</taxon>
        <taxon>Tracheophyta</taxon>
        <taxon>Spermatophyta</taxon>
        <taxon>Magnoliopsida</taxon>
        <taxon>eudicotyledons</taxon>
        <taxon>Gunneridae</taxon>
        <taxon>Pentapetalae</taxon>
        <taxon>rosids</taxon>
        <taxon>fabids</taxon>
        <taxon>Fabales</taxon>
        <taxon>Fabaceae</taxon>
        <taxon>Papilionoideae</taxon>
        <taxon>50 kb inversion clade</taxon>
        <taxon>NPAAA clade</taxon>
        <taxon>Hologalegina</taxon>
        <taxon>IRL clade</taxon>
        <taxon>Trifolieae</taxon>
        <taxon>Trifolium</taxon>
    </lineage>
</organism>
<accession>A0A392RA31</accession>
<proteinExistence type="predicted"/>
<evidence type="ECO:0000313" key="2">
    <source>
        <dbReference type="EMBL" id="MCI33508.1"/>
    </source>
</evidence>
<evidence type="ECO:0000259" key="1">
    <source>
        <dbReference type="Pfam" id="PF20167"/>
    </source>
</evidence>
<dbReference type="InterPro" id="IPR046796">
    <property type="entry name" value="Transposase_32_dom"/>
</dbReference>
<dbReference type="Proteomes" id="UP000265520">
    <property type="component" value="Unassembled WGS sequence"/>
</dbReference>
<dbReference type="AlphaFoldDB" id="A0A392RA31"/>
<comment type="caution">
    <text evidence="2">The sequence shown here is derived from an EMBL/GenBank/DDBJ whole genome shotgun (WGS) entry which is preliminary data.</text>
</comment>
<name>A0A392RA31_9FABA</name>
<evidence type="ECO:0000313" key="3">
    <source>
        <dbReference type="Proteomes" id="UP000265520"/>
    </source>
</evidence>
<dbReference type="EMBL" id="LXQA010204923">
    <property type="protein sequence ID" value="MCI33508.1"/>
    <property type="molecule type" value="Genomic_DNA"/>
</dbReference>
<keyword evidence="3" id="KW-1185">Reference proteome</keyword>
<sequence>MSECSEKLVREFLVNIPEDCDNPLSKEYQKVFVQGKCVEFSPTIINKALENSDVPQPDIEVSNNKVCQTITADQVKTWPKKQKVPAVKLSQKYAILNRIAAANWVPTRHSSDVATGL</sequence>
<feature type="non-terminal residue" evidence="2">
    <location>
        <position position="117"/>
    </location>
</feature>
<dbReference type="Pfam" id="PF20167">
    <property type="entry name" value="Transposase_32"/>
    <property type="match status" value="1"/>
</dbReference>
<reference evidence="2 3" key="1">
    <citation type="journal article" date="2018" name="Front. Plant Sci.">
        <title>Red Clover (Trifolium pratense) and Zigzag Clover (T. medium) - A Picture of Genomic Similarities and Differences.</title>
        <authorList>
            <person name="Dluhosova J."/>
            <person name="Istvanek J."/>
            <person name="Nedelnik J."/>
            <person name="Repkova J."/>
        </authorList>
    </citation>
    <scope>NUCLEOTIDE SEQUENCE [LARGE SCALE GENOMIC DNA]</scope>
    <source>
        <strain evidence="3">cv. 10/8</strain>
        <tissue evidence="2">Leaf</tissue>
    </source>
</reference>
<feature type="domain" description="Putative plant transposon protein" evidence="1">
    <location>
        <begin position="3"/>
        <end position="114"/>
    </location>
</feature>